<organism evidence="1 2">
    <name type="scientific">Streptomyces morookaense</name>
    <name type="common">Streptoverticillium morookaense</name>
    <dbReference type="NCBI Taxonomy" id="1970"/>
    <lineage>
        <taxon>Bacteria</taxon>
        <taxon>Bacillati</taxon>
        <taxon>Actinomycetota</taxon>
        <taxon>Actinomycetes</taxon>
        <taxon>Kitasatosporales</taxon>
        <taxon>Streptomycetaceae</taxon>
        <taxon>Streptomyces</taxon>
    </lineage>
</organism>
<gene>
    <name evidence="1" type="ORF">HG542_18095</name>
</gene>
<reference evidence="1 2" key="1">
    <citation type="submission" date="2020-04" db="EMBL/GenBank/DDBJ databases">
        <title>Draft Genome Sequence of Streptomyces morookaense DSM 40503, an 8-azaguanine-producing strain.</title>
        <authorList>
            <person name="Qi J."/>
            <person name="Gao J.-M."/>
        </authorList>
    </citation>
    <scope>NUCLEOTIDE SEQUENCE [LARGE SCALE GENOMIC DNA]</scope>
    <source>
        <strain evidence="1 2">DSM 40503</strain>
    </source>
</reference>
<dbReference type="AlphaFoldDB" id="A0A7Y7E833"/>
<proteinExistence type="predicted"/>
<protein>
    <submittedName>
        <fullName evidence="1">Uncharacterized protein</fullName>
    </submittedName>
</protein>
<accession>A0A7Y7E833</accession>
<dbReference type="Proteomes" id="UP000587462">
    <property type="component" value="Unassembled WGS sequence"/>
</dbReference>
<dbReference type="RefSeq" id="WP_171082704.1">
    <property type="nucleotide sequence ID" value="NZ_BNBU01000012.1"/>
</dbReference>
<evidence type="ECO:0000313" key="1">
    <source>
        <dbReference type="EMBL" id="NVK79563.1"/>
    </source>
</evidence>
<comment type="caution">
    <text evidence="1">The sequence shown here is derived from an EMBL/GenBank/DDBJ whole genome shotgun (WGS) entry which is preliminary data.</text>
</comment>
<evidence type="ECO:0000313" key="2">
    <source>
        <dbReference type="Proteomes" id="UP000587462"/>
    </source>
</evidence>
<name>A0A7Y7E833_STRMO</name>
<sequence>MTTRSLSAVGAIKSIEQTTKSFTFQHEFEEQQFTLQVPDGAMLLGGWHSLILDGKEAKYDLSSGPTMDGRGWCLRIPRNWEYSETSEYKAQLTISVSYALPA</sequence>
<dbReference type="EMBL" id="JABBXF010000039">
    <property type="protein sequence ID" value="NVK79563.1"/>
    <property type="molecule type" value="Genomic_DNA"/>
</dbReference>
<keyword evidence="2" id="KW-1185">Reference proteome</keyword>